<proteinExistence type="predicted"/>
<evidence type="ECO:0000313" key="2">
    <source>
        <dbReference type="Proteomes" id="UP000608850"/>
    </source>
</evidence>
<organism evidence="1 2">
    <name type="scientific">Halarchaeum nitratireducens</name>
    <dbReference type="NCBI Taxonomy" id="489913"/>
    <lineage>
        <taxon>Archaea</taxon>
        <taxon>Methanobacteriati</taxon>
        <taxon>Methanobacteriota</taxon>
        <taxon>Stenosarchaea group</taxon>
        <taxon>Halobacteria</taxon>
        <taxon>Halobacteriales</taxon>
        <taxon>Halobacteriaceae</taxon>
    </lineage>
</organism>
<evidence type="ECO:0000313" key="1">
    <source>
        <dbReference type="EMBL" id="GGN26013.1"/>
    </source>
</evidence>
<name>A0A830GFL6_9EURY</name>
<dbReference type="Proteomes" id="UP000608850">
    <property type="component" value="Unassembled WGS sequence"/>
</dbReference>
<gene>
    <name evidence="1" type="ORF">GCM10009021_30230</name>
</gene>
<dbReference type="AlphaFoldDB" id="A0A830GFL6"/>
<comment type="caution">
    <text evidence="1">The sequence shown here is derived from an EMBL/GenBank/DDBJ whole genome shotgun (WGS) entry which is preliminary data.</text>
</comment>
<keyword evidence="2" id="KW-1185">Reference proteome</keyword>
<reference evidence="1 2" key="1">
    <citation type="journal article" date="2019" name="Int. J. Syst. Evol. Microbiol.">
        <title>The Global Catalogue of Microorganisms (GCM) 10K type strain sequencing project: providing services to taxonomists for standard genome sequencing and annotation.</title>
        <authorList>
            <consortium name="The Broad Institute Genomics Platform"/>
            <consortium name="The Broad Institute Genome Sequencing Center for Infectious Disease"/>
            <person name="Wu L."/>
            <person name="Ma J."/>
        </authorList>
    </citation>
    <scope>NUCLEOTIDE SEQUENCE [LARGE SCALE GENOMIC DNA]</scope>
    <source>
        <strain evidence="1 2">JCM 16331</strain>
    </source>
</reference>
<dbReference type="EMBL" id="BMOQ01000011">
    <property type="protein sequence ID" value="GGN26013.1"/>
    <property type="molecule type" value="Genomic_DNA"/>
</dbReference>
<accession>A0A830GFL6</accession>
<protein>
    <submittedName>
        <fullName evidence="1">Uncharacterized protein</fullName>
    </submittedName>
</protein>
<sequence length="90" mass="10061">MRPITPRLVRLCLSRPFTSDCEKLFAAFGGDSNCFGKRGPLLGQLCGGLCIKVVDQLAVIDRWIPVSLRKERGRSSTLRDGGVERRRLDE</sequence>